<evidence type="ECO:0000256" key="4">
    <source>
        <dbReference type="RuleBase" id="RU000304"/>
    </source>
</evidence>
<dbReference type="SUPFAM" id="SSF56112">
    <property type="entry name" value="Protein kinase-like (PK-like)"/>
    <property type="match status" value="1"/>
</dbReference>
<sequence>MYPSQRGYGRTSSGGYPTYQYTYPSVTQPTNPTPMATRNANSGSFILGGPASSPATAGAQRRGQCQTEIAAGGHLENDGITYNITKQLGTGCFAEVFKAEASKGSFNTVAIKIMPETSECAAQLFRREAQRLEKLKHENIVRAIDTFRFVGSQSIYTCIVLEFCEYGSIFKYIRSKKTPFMTNTVLSYTKQIASGQEYMHKRGIIHGDFKSDNILISNNGHVKISDFGHSRRFSRSTNQPPMRGGDMMYAPPEFDSSPKLDTKFDMWGFGCIVSEMSIFQVIPAFCQGVPLFKNQSAMSKVTEQAKQAHNGLMWPLISSLFSQSAASRPSASEVRSRVEALESRRNSGADGEDGPGLLRKSSSTILKMLGKKSGTEA</sequence>
<feature type="region of interest" description="Disordered" evidence="5">
    <location>
        <begin position="331"/>
        <end position="360"/>
    </location>
</feature>
<dbReference type="InterPro" id="IPR008271">
    <property type="entry name" value="Ser/Thr_kinase_AS"/>
</dbReference>
<keyword evidence="4" id="KW-0808">Transferase</keyword>
<dbReference type="InterPro" id="IPR017441">
    <property type="entry name" value="Protein_kinase_ATP_BS"/>
</dbReference>
<evidence type="ECO:0000259" key="6">
    <source>
        <dbReference type="PROSITE" id="PS50011"/>
    </source>
</evidence>
<dbReference type="InterPro" id="IPR011009">
    <property type="entry name" value="Kinase-like_dom_sf"/>
</dbReference>
<feature type="binding site" evidence="3">
    <location>
        <position position="112"/>
    </location>
    <ligand>
        <name>ATP</name>
        <dbReference type="ChEBI" id="CHEBI:30616"/>
    </ligand>
</feature>
<reference evidence="7" key="1">
    <citation type="submission" date="2021-01" db="EMBL/GenBank/DDBJ databases">
        <authorList>
            <person name="Corre E."/>
            <person name="Pelletier E."/>
            <person name="Niang G."/>
            <person name="Scheremetjew M."/>
            <person name="Finn R."/>
            <person name="Kale V."/>
            <person name="Holt S."/>
            <person name="Cochrane G."/>
            <person name="Meng A."/>
            <person name="Brown T."/>
            <person name="Cohen L."/>
        </authorList>
    </citation>
    <scope>NUCLEOTIDE SEQUENCE</scope>
    <source>
        <strain evidence="7">CCMP1594</strain>
    </source>
</reference>
<dbReference type="PROSITE" id="PS00107">
    <property type="entry name" value="PROTEIN_KINASE_ATP"/>
    <property type="match status" value="1"/>
</dbReference>
<dbReference type="Gene3D" id="1.10.510.10">
    <property type="entry name" value="Transferase(Phosphotransferase) domain 1"/>
    <property type="match status" value="1"/>
</dbReference>
<evidence type="ECO:0000256" key="2">
    <source>
        <dbReference type="ARBA" id="ARBA00022840"/>
    </source>
</evidence>
<dbReference type="PROSITE" id="PS00108">
    <property type="entry name" value="PROTEIN_KINASE_ST"/>
    <property type="match status" value="1"/>
</dbReference>
<keyword evidence="2 3" id="KW-0067">ATP-binding</keyword>
<keyword evidence="4" id="KW-0723">Serine/threonine-protein kinase</keyword>
<dbReference type="GO" id="GO:0005737">
    <property type="term" value="C:cytoplasm"/>
    <property type="evidence" value="ECO:0007669"/>
    <property type="project" value="TreeGrafter"/>
</dbReference>
<dbReference type="InterPro" id="IPR045269">
    <property type="entry name" value="Atg1-like"/>
</dbReference>
<dbReference type="AlphaFoldDB" id="A0A7S4G6N2"/>
<organism evidence="7">
    <name type="scientific">Eutreptiella gymnastica</name>
    <dbReference type="NCBI Taxonomy" id="73025"/>
    <lineage>
        <taxon>Eukaryota</taxon>
        <taxon>Discoba</taxon>
        <taxon>Euglenozoa</taxon>
        <taxon>Euglenida</taxon>
        <taxon>Spirocuta</taxon>
        <taxon>Euglenophyceae</taxon>
        <taxon>Eutreptiales</taxon>
        <taxon>Eutreptiaceae</taxon>
        <taxon>Eutreptiella</taxon>
    </lineage>
</organism>
<dbReference type="GO" id="GO:0004674">
    <property type="term" value="F:protein serine/threonine kinase activity"/>
    <property type="evidence" value="ECO:0007669"/>
    <property type="project" value="UniProtKB-KW"/>
</dbReference>
<comment type="similarity">
    <text evidence="4">Belongs to the protein kinase superfamily.</text>
</comment>
<dbReference type="CDD" id="cd00180">
    <property type="entry name" value="PKc"/>
    <property type="match status" value="1"/>
</dbReference>
<protein>
    <recommendedName>
        <fullName evidence="6">Protein kinase domain-containing protein</fullName>
    </recommendedName>
</protein>
<keyword evidence="4" id="KW-0418">Kinase</keyword>
<proteinExistence type="inferred from homology"/>
<evidence type="ECO:0000256" key="3">
    <source>
        <dbReference type="PROSITE-ProRule" id="PRU10141"/>
    </source>
</evidence>
<dbReference type="GO" id="GO:0010506">
    <property type="term" value="P:regulation of autophagy"/>
    <property type="evidence" value="ECO:0007669"/>
    <property type="project" value="InterPro"/>
</dbReference>
<feature type="domain" description="Protein kinase" evidence="6">
    <location>
        <begin position="82"/>
        <end position="341"/>
    </location>
</feature>
<gene>
    <name evidence="7" type="ORF">EGYM00163_LOCUS38259</name>
</gene>
<dbReference type="PROSITE" id="PS50011">
    <property type="entry name" value="PROTEIN_KINASE_DOM"/>
    <property type="match status" value="1"/>
</dbReference>
<evidence type="ECO:0000256" key="5">
    <source>
        <dbReference type="SAM" id="MobiDB-lite"/>
    </source>
</evidence>
<name>A0A7S4G6N2_9EUGL</name>
<dbReference type="EMBL" id="HBJA01110924">
    <property type="protein sequence ID" value="CAE0826998.1"/>
    <property type="molecule type" value="Transcribed_RNA"/>
</dbReference>
<dbReference type="PANTHER" id="PTHR24348">
    <property type="entry name" value="SERINE/THREONINE-PROTEIN KINASE UNC-51-RELATED"/>
    <property type="match status" value="1"/>
</dbReference>
<evidence type="ECO:0000313" key="7">
    <source>
        <dbReference type="EMBL" id="CAE0826998.1"/>
    </source>
</evidence>
<accession>A0A7S4G6N2</accession>
<dbReference type="InterPro" id="IPR000719">
    <property type="entry name" value="Prot_kinase_dom"/>
</dbReference>
<keyword evidence="1 3" id="KW-0547">Nucleotide-binding</keyword>
<evidence type="ECO:0000256" key="1">
    <source>
        <dbReference type="ARBA" id="ARBA00022741"/>
    </source>
</evidence>
<feature type="compositionally biased region" description="Basic and acidic residues" evidence="5">
    <location>
        <begin position="334"/>
        <end position="347"/>
    </location>
</feature>
<dbReference type="GO" id="GO:0005524">
    <property type="term" value="F:ATP binding"/>
    <property type="evidence" value="ECO:0007669"/>
    <property type="project" value="UniProtKB-UniRule"/>
</dbReference>
<dbReference type="Pfam" id="PF00069">
    <property type="entry name" value="Pkinase"/>
    <property type="match status" value="1"/>
</dbReference>